<organism evidence="1 2">
    <name type="scientific">Candidatus Thalassarchaeum betae</name>
    <dbReference type="NCBI Taxonomy" id="2599289"/>
    <lineage>
        <taxon>Archaea</taxon>
        <taxon>Methanobacteriati</taxon>
        <taxon>Thermoplasmatota</taxon>
        <taxon>Candidatus Poseidoniia</taxon>
        <taxon>Candidatus Poseidoniales</taxon>
        <taxon>Candidatus Thalassarchaeaceae</taxon>
        <taxon>Candidatus Thalassarchaeum</taxon>
    </lineage>
</organism>
<evidence type="ECO:0000313" key="1">
    <source>
        <dbReference type="EMBL" id="PXF21921.1"/>
    </source>
</evidence>
<dbReference type="Proteomes" id="UP000248161">
    <property type="component" value="Unassembled WGS sequence"/>
</dbReference>
<evidence type="ECO:0000313" key="2">
    <source>
        <dbReference type="Proteomes" id="UP000248161"/>
    </source>
</evidence>
<dbReference type="SUPFAM" id="SSF48452">
    <property type="entry name" value="TPR-like"/>
    <property type="match status" value="1"/>
</dbReference>
<dbReference type="EMBL" id="PSPG01000004">
    <property type="protein sequence ID" value="PXF21921.1"/>
    <property type="molecule type" value="Genomic_DNA"/>
</dbReference>
<reference evidence="1 2" key="1">
    <citation type="journal article" date="2015" name="Nat. Commun.">
        <title>Genomic and transcriptomic evidence for scavenging of diverse organic compounds by widespread deep-sea archaea.</title>
        <authorList>
            <person name="Li M."/>
            <person name="Baker B.J."/>
            <person name="Anantharaman K."/>
            <person name="Jain S."/>
            <person name="Breier J.A."/>
            <person name="Dick G.J."/>
        </authorList>
    </citation>
    <scope>NUCLEOTIDE SEQUENCE [LARGE SCALE GENOMIC DNA]</scope>
    <source>
        <strain evidence="1">Cayman_51_deep</strain>
    </source>
</reference>
<sequence>MAESFKDIAAKLQHPRRSLGNRHRSQAEKFLKLSAADSHNLKWAEQSARQAVLHDFTNPNNWRVLVRVKLEIGDDTGIRAVLNELFIILGRDPEQLSQLNDIDMSESGSGILEAALAADPLDPDQWWGVISANEDSLITFMERIKMLDLSDYRANTLFSRRLERLRDSGREDEYLGLARVLLAQSPSNHESWAELGRMHERRGEHDQAWLCYDQAQINLPEIPVRDQFRKRMEAKMDGRSPGPWKAPEVTQRVQFLERMQQLAAPSFEEVAEVDIKVDAAASDVFEEVSRLRSCGRASEAFFLARRMAAEGIEGALKLVNEIRDEINDA</sequence>
<evidence type="ECO:0008006" key="3">
    <source>
        <dbReference type="Google" id="ProtNLM"/>
    </source>
</evidence>
<dbReference type="InterPro" id="IPR011990">
    <property type="entry name" value="TPR-like_helical_dom_sf"/>
</dbReference>
<dbReference type="AlphaFoldDB" id="A0A2V3HW03"/>
<accession>A0A2V3HW03</accession>
<protein>
    <recommendedName>
        <fullName evidence="3">Tetratricopeptide repeat protein</fullName>
    </recommendedName>
</protein>
<proteinExistence type="predicted"/>
<dbReference type="Gene3D" id="1.25.40.10">
    <property type="entry name" value="Tetratricopeptide repeat domain"/>
    <property type="match status" value="1"/>
</dbReference>
<name>A0A2V3HW03_9ARCH</name>
<gene>
    <name evidence="1" type="ORF">CXX69_02100</name>
</gene>
<comment type="caution">
    <text evidence="1">The sequence shown here is derived from an EMBL/GenBank/DDBJ whole genome shotgun (WGS) entry which is preliminary data.</text>
</comment>